<evidence type="ECO:0008006" key="6">
    <source>
        <dbReference type="Google" id="ProtNLM"/>
    </source>
</evidence>
<keyword evidence="3" id="KW-0472">Membrane</keyword>
<dbReference type="Pfam" id="PF04977">
    <property type="entry name" value="DivIC"/>
    <property type="match status" value="1"/>
</dbReference>
<dbReference type="AlphaFoldDB" id="A0A3Q9K8P2"/>
<proteinExistence type="predicted"/>
<feature type="coiled-coil region" evidence="1">
    <location>
        <begin position="54"/>
        <end position="81"/>
    </location>
</feature>
<gene>
    <name evidence="4" type="ORF">DDE74_10675</name>
</gene>
<keyword evidence="3" id="KW-0812">Transmembrane</keyword>
<dbReference type="RefSeq" id="WP_127150417.1">
    <property type="nucleotide sequence ID" value="NZ_CP029042.1"/>
</dbReference>
<dbReference type="InterPro" id="IPR007060">
    <property type="entry name" value="FtsL/DivIC"/>
</dbReference>
<dbReference type="EMBL" id="CP029042">
    <property type="protein sequence ID" value="AZS71347.1"/>
    <property type="molecule type" value="Genomic_DNA"/>
</dbReference>
<evidence type="ECO:0000313" key="4">
    <source>
        <dbReference type="EMBL" id="AZS71347.1"/>
    </source>
</evidence>
<feature type="region of interest" description="Disordered" evidence="2">
    <location>
        <begin position="110"/>
        <end position="219"/>
    </location>
</feature>
<evidence type="ECO:0000256" key="3">
    <source>
        <dbReference type="SAM" id="Phobius"/>
    </source>
</evidence>
<evidence type="ECO:0000313" key="5">
    <source>
        <dbReference type="Proteomes" id="UP000275579"/>
    </source>
</evidence>
<sequence length="219" mass="21658">MKGQGPRGRQKRLAALFPSGAGARGTAARTPFVLLIVVLLGSGLITLLLLNSALNQGSFELSKLEKQTEELTDEQQALQQDVDAYSAPGALERRARKLGMVPGGTPVFLLPDGTVRGRPSVAGPTGAPLSSSAAPSPLGTTAGTVLPRPALPPVPALAGVLGPDSAPGTEASPADPATLVSPAPSAAPASLASSASRAPSGSAAPTAPAPAPFPTTSGR</sequence>
<feature type="compositionally biased region" description="Low complexity" evidence="2">
    <location>
        <begin position="176"/>
        <end position="206"/>
    </location>
</feature>
<evidence type="ECO:0000256" key="1">
    <source>
        <dbReference type="SAM" id="Coils"/>
    </source>
</evidence>
<dbReference type="Proteomes" id="UP000275579">
    <property type="component" value="Chromosome"/>
</dbReference>
<organism evidence="4 5">
    <name type="scientific">Streptomyces lydicus</name>
    <dbReference type="NCBI Taxonomy" id="47763"/>
    <lineage>
        <taxon>Bacteria</taxon>
        <taxon>Bacillati</taxon>
        <taxon>Actinomycetota</taxon>
        <taxon>Actinomycetes</taxon>
        <taxon>Kitasatosporales</taxon>
        <taxon>Streptomycetaceae</taxon>
        <taxon>Streptomyces</taxon>
    </lineage>
</organism>
<evidence type="ECO:0000256" key="2">
    <source>
        <dbReference type="SAM" id="MobiDB-lite"/>
    </source>
</evidence>
<feature type="transmembrane region" description="Helical" evidence="3">
    <location>
        <begin position="33"/>
        <end position="54"/>
    </location>
</feature>
<name>A0A3Q9K8P2_9ACTN</name>
<keyword evidence="1" id="KW-0175">Coiled coil</keyword>
<feature type="compositionally biased region" description="Low complexity" evidence="2">
    <location>
        <begin position="122"/>
        <end position="148"/>
    </location>
</feature>
<keyword evidence="3" id="KW-1133">Transmembrane helix</keyword>
<reference evidence="4 5" key="1">
    <citation type="submission" date="2018-04" db="EMBL/GenBank/DDBJ databases">
        <title>Complete genome sequences of Streptomyces lydicus strain WYEC and characterization of antagonistic properties of biological control agents.</title>
        <authorList>
            <person name="Mariita R.M."/>
            <person name="Sello J.K."/>
        </authorList>
    </citation>
    <scope>NUCLEOTIDE SEQUENCE [LARGE SCALE GENOMIC DNA]</scope>
    <source>
        <strain evidence="4 5">WYEC 108</strain>
    </source>
</reference>
<protein>
    <recommendedName>
        <fullName evidence="6">Septum formation initiator</fullName>
    </recommendedName>
</protein>
<accession>A0A3Q9K8P2</accession>